<reference evidence="8" key="1">
    <citation type="submission" date="2025-08" db="UniProtKB">
        <authorList>
            <consortium name="RefSeq"/>
        </authorList>
    </citation>
    <scope>IDENTIFICATION</scope>
</reference>
<evidence type="ECO:0000256" key="2">
    <source>
        <dbReference type="ARBA" id="ARBA00022448"/>
    </source>
</evidence>
<dbReference type="PANTHER" id="PTHR11430:SF77">
    <property type="entry name" value="LIPOCALIN-LIKE 1 PROTEIN"/>
    <property type="match status" value="1"/>
</dbReference>
<dbReference type="CTD" id="401562"/>
<dbReference type="Proteomes" id="UP001652580">
    <property type="component" value="Chromosome 6"/>
</dbReference>
<name>A0A384B5G2_BALAC</name>
<dbReference type="STRING" id="310752.A0A384B5G2"/>
<dbReference type="InterPro" id="IPR012674">
    <property type="entry name" value="Calycin"/>
</dbReference>
<keyword evidence="2" id="KW-0813">Transport</keyword>
<gene>
    <name evidence="8" type="primary">LCNL1</name>
</gene>
<feature type="region of interest" description="Disordered" evidence="4">
    <location>
        <begin position="160"/>
        <end position="191"/>
    </location>
</feature>
<comment type="similarity">
    <text evidence="1 3">Belongs to the calycin superfamily. Lipocalin family.</text>
</comment>
<sequence>MLQMLRIGWTPALLAASPGQAQVPAQANLDTSQFQGIWYVVGAVSDDQGFLDSKDSVKMPVVLVTPLANSDLGLKFGYPTPDGECQKMDATFTKDAVDGHFASPAMAQTIIWVAFTDYKHFAVLYSETQKGDVRNVRLQLYTRAPELFPEDAQKMQQLAPEAGLNPSQGTLLPKSAGGRKIFLPAQQQPSQ</sequence>
<feature type="domain" description="Lipocalin/cytosolic fatty-acid binding" evidence="6">
    <location>
        <begin position="35"/>
        <end position="165"/>
    </location>
</feature>
<keyword evidence="5" id="KW-0732">Signal</keyword>
<dbReference type="GO" id="GO:0036094">
    <property type="term" value="F:small molecule binding"/>
    <property type="evidence" value="ECO:0007669"/>
    <property type="project" value="InterPro"/>
</dbReference>
<dbReference type="FunCoup" id="A0A384B5G2">
    <property type="interactions" value="1"/>
</dbReference>
<feature type="chain" id="PRO_5045861367" evidence="5">
    <location>
        <begin position="22"/>
        <end position="191"/>
    </location>
</feature>
<evidence type="ECO:0000256" key="1">
    <source>
        <dbReference type="ARBA" id="ARBA00006889"/>
    </source>
</evidence>
<keyword evidence="7" id="KW-1185">Reference proteome</keyword>
<dbReference type="KEGG" id="bacu:103019106"/>
<protein>
    <submittedName>
        <fullName evidence="8">Lipocalin-like 1 protein</fullName>
    </submittedName>
</protein>
<dbReference type="Gene3D" id="2.40.128.20">
    <property type="match status" value="1"/>
</dbReference>
<evidence type="ECO:0000313" key="8">
    <source>
        <dbReference type="RefSeq" id="XP_007194808.2"/>
    </source>
</evidence>
<accession>A0A384B5G2</accession>
<evidence type="ECO:0000256" key="4">
    <source>
        <dbReference type="SAM" id="MobiDB-lite"/>
    </source>
</evidence>
<dbReference type="InterPro" id="IPR002345">
    <property type="entry name" value="Lipocalin"/>
</dbReference>
<dbReference type="RefSeq" id="XP_007194808.2">
    <property type="nucleotide sequence ID" value="XM_007194746.2"/>
</dbReference>
<dbReference type="InterPro" id="IPR022272">
    <property type="entry name" value="Lipocalin_CS"/>
</dbReference>
<organism evidence="7 8">
    <name type="scientific">Balaenoptera acutorostrata</name>
    <name type="common">Common minke whale</name>
    <name type="synonym">Balaena rostrata</name>
    <dbReference type="NCBI Taxonomy" id="9767"/>
    <lineage>
        <taxon>Eukaryota</taxon>
        <taxon>Metazoa</taxon>
        <taxon>Chordata</taxon>
        <taxon>Craniata</taxon>
        <taxon>Vertebrata</taxon>
        <taxon>Euteleostomi</taxon>
        <taxon>Mammalia</taxon>
        <taxon>Eutheria</taxon>
        <taxon>Laurasiatheria</taxon>
        <taxon>Artiodactyla</taxon>
        <taxon>Whippomorpha</taxon>
        <taxon>Cetacea</taxon>
        <taxon>Mysticeti</taxon>
        <taxon>Balaenopteridae</taxon>
        <taxon>Balaenoptera</taxon>
    </lineage>
</organism>
<dbReference type="Pfam" id="PF00061">
    <property type="entry name" value="Lipocalin"/>
    <property type="match status" value="1"/>
</dbReference>
<evidence type="ECO:0000256" key="5">
    <source>
        <dbReference type="SAM" id="SignalP"/>
    </source>
</evidence>
<dbReference type="PROSITE" id="PS00213">
    <property type="entry name" value="LIPOCALIN"/>
    <property type="match status" value="1"/>
</dbReference>
<feature type="signal peptide" evidence="5">
    <location>
        <begin position="1"/>
        <end position="21"/>
    </location>
</feature>
<dbReference type="AlphaFoldDB" id="A0A384B5G2"/>
<evidence type="ECO:0000256" key="3">
    <source>
        <dbReference type="RuleBase" id="RU003695"/>
    </source>
</evidence>
<dbReference type="PANTHER" id="PTHR11430">
    <property type="entry name" value="LIPOCALIN"/>
    <property type="match status" value="1"/>
</dbReference>
<proteinExistence type="inferred from homology"/>
<dbReference type="InParanoid" id="A0A384B5G2"/>
<dbReference type="InterPro" id="IPR000566">
    <property type="entry name" value="Lipocln_cytosolic_FA-bd_dom"/>
</dbReference>
<dbReference type="SUPFAM" id="SSF50814">
    <property type="entry name" value="Lipocalins"/>
    <property type="match status" value="1"/>
</dbReference>
<evidence type="ECO:0000259" key="6">
    <source>
        <dbReference type="Pfam" id="PF00061"/>
    </source>
</evidence>
<dbReference type="GeneID" id="103019106"/>
<evidence type="ECO:0000313" key="7">
    <source>
        <dbReference type="Proteomes" id="UP001652580"/>
    </source>
</evidence>